<keyword evidence="3" id="KW-1185">Reference proteome</keyword>
<organism evidence="2 3">
    <name type="scientific">Holospora curviuscula</name>
    <dbReference type="NCBI Taxonomy" id="1082868"/>
    <lineage>
        <taxon>Bacteria</taxon>
        <taxon>Pseudomonadati</taxon>
        <taxon>Pseudomonadota</taxon>
        <taxon>Alphaproteobacteria</taxon>
        <taxon>Holosporales</taxon>
        <taxon>Holosporaceae</taxon>
        <taxon>Holospora</taxon>
    </lineage>
</organism>
<dbReference type="OrthoDB" id="8479567at2"/>
<keyword evidence="1" id="KW-0472">Membrane</keyword>
<evidence type="ECO:0000313" key="3">
    <source>
        <dbReference type="Proteomes" id="UP000239425"/>
    </source>
</evidence>
<comment type="caution">
    <text evidence="2">The sequence shown here is derived from an EMBL/GenBank/DDBJ whole genome shotgun (WGS) entry which is preliminary data.</text>
</comment>
<gene>
    <name evidence="2" type="ORF">HCUR_01188</name>
</gene>
<name>A0A2S5R7U4_9PROT</name>
<dbReference type="Proteomes" id="UP000239425">
    <property type="component" value="Unassembled WGS sequence"/>
</dbReference>
<keyword evidence="1" id="KW-1133">Transmembrane helix</keyword>
<feature type="transmembrane region" description="Helical" evidence="1">
    <location>
        <begin position="6"/>
        <end position="25"/>
    </location>
</feature>
<evidence type="ECO:0000256" key="1">
    <source>
        <dbReference type="SAM" id="Phobius"/>
    </source>
</evidence>
<keyword evidence="1" id="KW-0812">Transmembrane</keyword>
<evidence type="ECO:0000313" key="2">
    <source>
        <dbReference type="EMBL" id="PPE03357.1"/>
    </source>
</evidence>
<sequence length="163" mass="19468">MNIDHFLNPTFMVGVAFLLLCIMLAKPGWNMLIAKLEEHRQEVSLEFQKIDQILKEAQDRLEYAEVILERFETKKESFLQHIEQHSIQLEKTFQKELSNKETWENARFHTQCDTLLKAWKKEANQRFMKELNIHLGTLLHQDMVRYAKLNNSVFSQFLKERSS</sequence>
<proteinExistence type="predicted"/>
<accession>A0A2S5R7U4</accession>
<dbReference type="EMBL" id="PHHC01000108">
    <property type="protein sequence ID" value="PPE03357.1"/>
    <property type="molecule type" value="Genomic_DNA"/>
</dbReference>
<protein>
    <submittedName>
        <fullName evidence="2">ATP synthase subunit b</fullName>
    </submittedName>
</protein>
<dbReference type="AlphaFoldDB" id="A0A2S5R7U4"/>
<dbReference type="RefSeq" id="WP_104207137.1">
    <property type="nucleotide sequence ID" value="NZ_PHHC01000108.1"/>
</dbReference>
<reference evidence="2 3" key="1">
    <citation type="submission" date="2017-11" db="EMBL/GenBank/DDBJ databases">
        <title>Comparative genomic analysis of Holospora spp., intranuclear symbionts of paramecia.</title>
        <authorList>
            <person name="Garushyants S.K."/>
            <person name="Beliavskaya A."/>
            <person name="Malko D.B."/>
            <person name="Logacheva M.D."/>
            <person name="Rautian M.S."/>
            <person name="Gelfand M.S."/>
        </authorList>
    </citation>
    <scope>NUCLEOTIDE SEQUENCE [LARGE SCALE GENOMIC DNA]</scope>
    <source>
        <strain evidence="3">02AZ16</strain>
    </source>
</reference>